<dbReference type="InterPro" id="IPR047146">
    <property type="entry name" value="Cyt_P450_E_CYP52_fungi"/>
</dbReference>
<evidence type="ECO:0000256" key="13">
    <source>
        <dbReference type="PIRSR" id="PIRSR602402-1"/>
    </source>
</evidence>
<keyword evidence="6" id="KW-0812">Transmembrane</keyword>
<evidence type="ECO:0000256" key="7">
    <source>
        <dbReference type="ARBA" id="ARBA00022723"/>
    </source>
</evidence>
<evidence type="ECO:0000256" key="4">
    <source>
        <dbReference type="ARBA" id="ARBA00010617"/>
    </source>
</evidence>
<dbReference type="PRINTS" id="PR00464">
    <property type="entry name" value="EP450II"/>
</dbReference>
<keyword evidence="12" id="KW-0472">Membrane</keyword>
<keyword evidence="8" id="KW-1133">Transmembrane helix</keyword>
<comment type="cofactor">
    <cofactor evidence="1 13">
        <name>heme</name>
        <dbReference type="ChEBI" id="CHEBI:30413"/>
    </cofactor>
</comment>
<keyword evidence="11 14" id="KW-0503">Monooxygenase</keyword>
<dbReference type="GO" id="GO:0005506">
    <property type="term" value="F:iron ion binding"/>
    <property type="evidence" value="ECO:0007669"/>
    <property type="project" value="InterPro"/>
</dbReference>
<evidence type="ECO:0000313" key="15">
    <source>
        <dbReference type="EMBL" id="KAH7322504.1"/>
    </source>
</evidence>
<evidence type="ECO:0000256" key="14">
    <source>
        <dbReference type="RuleBase" id="RU000461"/>
    </source>
</evidence>
<comment type="similarity">
    <text evidence="4 14">Belongs to the cytochrome P450 family.</text>
</comment>
<comment type="pathway">
    <text evidence="3">Mycotoxin biosynthesis.</text>
</comment>
<proteinExistence type="inferred from homology"/>
<evidence type="ECO:0000256" key="6">
    <source>
        <dbReference type="ARBA" id="ARBA00022692"/>
    </source>
</evidence>
<dbReference type="OrthoDB" id="1470350at2759"/>
<dbReference type="GO" id="GO:0020037">
    <property type="term" value="F:heme binding"/>
    <property type="evidence" value="ECO:0007669"/>
    <property type="project" value="InterPro"/>
</dbReference>
<dbReference type="Gene3D" id="1.10.630.10">
    <property type="entry name" value="Cytochrome P450"/>
    <property type="match status" value="1"/>
</dbReference>
<evidence type="ECO:0000256" key="3">
    <source>
        <dbReference type="ARBA" id="ARBA00004685"/>
    </source>
</evidence>
<organism evidence="15 16">
    <name type="scientific">Stachybotrys elegans</name>
    <dbReference type="NCBI Taxonomy" id="80388"/>
    <lineage>
        <taxon>Eukaryota</taxon>
        <taxon>Fungi</taxon>
        <taxon>Dikarya</taxon>
        <taxon>Ascomycota</taxon>
        <taxon>Pezizomycotina</taxon>
        <taxon>Sordariomycetes</taxon>
        <taxon>Hypocreomycetidae</taxon>
        <taxon>Hypocreales</taxon>
        <taxon>Stachybotryaceae</taxon>
        <taxon>Stachybotrys</taxon>
    </lineage>
</organism>
<dbReference type="GO" id="GO:0016020">
    <property type="term" value="C:membrane"/>
    <property type="evidence" value="ECO:0007669"/>
    <property type="project" value="UniProtKB-SubCell"/>
</dbReference>
<dbReference type="Pfam" id="PF00067">
    <property type="entry name" value="p450"/>
    <property type="match status" value="1"/>
</dbReference>
<keyword evidence="7 13" id="KW-0479">Metal-binding</keyword>
<evidence type="ECO:0000256" key="5">
    <source>
        <dbReference type="ARBA" id="ARBA00022617"/>
    </source>
</evidence>
<comment type="subcellular location">
    <subcellularLocation>
        <location evidence="2">Membrane</location>
        <topology evidence="2">Single-pass membrane protein</topology>
    </subcellularLocation>
</comment>
<dbReference type="PRINTS" id="PR01239">
    <property type="entry name" value="EP450IICYP52"/>
</dbReference>
<evidence type="ECO:0000256" key="10">
    <source>
        <dbReference type="ARBA" id="ARBA00023004"/>
    </source>
</evidence>
<gene>
    <name evidence="15" type="ORF">B0I35DRAFT_350057</name>
</gene>
<dbReference type="PANTHER" id="PTHR24287:SF17">
    <property type="entry name" value="P450, PUTATIVE (EUROFUNG)-RELATED"/>
    <property type="match status" value="1"/>
</dbReference>
<dbReference type="InterPro" id="IPR036396">
    <property type="entry name" value="Cyt_P450_sf"/>
</dbReference>
<dbReference type="SUPFAM" id="SSF48264">
    <property type="entry name" value="Cytochrome P450"/>
    <property type="match status" value="1"/>
</dbReference>
<keyword evidence="10 13" id="KW-0408">Iron</keyword>
<keyword evidence="16" id="KW-1185">Reference proteome</keyword>
<evidence type="ECO:0000256" key="8">
    <source>
        <dbReference type="ARBA" id="ARBA00022989"/>
    </source>
</evidence>
<dbReference type="InterPro" id="IPR017972">
    <property type="entry name" value="Cyt_P450_CS"/>
</dbReference>
<dbReference type="PANTHER" id="PTHR24287">
    <property type="entry name" value="P450, PUTATIVE (EUROFUNG)-RELATED"/>
    <property type="match status" value="1"/>
</dbReference>
<name>A0A8K0WT69_9HYPO</name>
<dbReference type="PRINTS" id="PR00385">
    <property type="entry name" value="P450"/>
</dbReference>
<dbReference type="PROSITE" id="PS00086">
    <property type="entry name" value="CYTOCHROME_P450"/>
    <property type="match status" value="1"/>
</dbReference>
<dbReference type="AlphaFoldDB" id="A0A8K0WT69"/>
<dbReference type="InterPro" id="IPR002974">
    <property type="entry name" value="Cyt_P450_E_CYP52_ascomycetes"/>
</dbReference>
<dbReference type="EMBL" id="JAGPNK010000004">
    <property type="protein sequence ID" value="KAH7322504.1"/>
    <property type="molecule type" value="Genomic_DNA"/>
</dbReference>
<evidence type="ECO:0000313" key="16">
    <source>
        <dbReference type="Proteomes" id="UP000813444"/>
    </source>
</evidence>
<dbReference type="CDD" id="cd11063">
    <property type="entry name" value="CYP52"/>
    <property type="match status" value="1"/>
</dbReference>
<accession>A0A8K0WT69</accession>
<evidence type="ECO:0000256" key="2">
    <source>
        <dbReference type="ARBA" id="ARBA00004167"/>
    </source>
</evidence>
<dbReference type="InterPro" id="IPR002402">
    <property type="entry name" value="Cyt_P450_E_grp-II"/>
</dbReference>
<evidence type="ECO:0000256" key="12">
    <source>
        <dbReference type="ARBA" id="ARBA00023136"/>
    </source>
</evidence>
<protein>
    <submittedName>
        <fullName evidence="15">Cytochrome P450</fullName>
    </submittedName>
</protein>
<evidence type="ECO:0000256" key="9">
    <source>
        <dbReference type="ARBA" id="ARBA00023002"/>
    </source>
</evidence>
<keyword evidence="5 13" id="KW-0349">Heme</keyword>
<reference evidence="15" key="1">
    <citation type="journal article" date="2021" name="Nat. Commun.">
        <title>Genetic determinants of endophytism in the Arabidopsis root mycobiome.</title>
        <authorList>
            <person name="Mesny F."/>
            <person name="Miyauchi S."/>
            <person name="Thiergart T."/>
            <person name="Pickel B."/>
            <person name="Atanasova L."/>
            <person name="Karlsson M."/>
            <person name="Huettel B."/>
            <person name="Barry K.W."/>
            <person name="Haridas S."/>
            <person name="Chen C."/>
            <person name="Bauer D."/>
            <person name="Andreopoulos W."/>
            <person name="Pangilinan J."/>
            <person name="LaButti K."/>
            <person name="Riley R."/>
            <person name="Lipzen A."/>
            <person name="Clum A."/>
            <person name="Drula E."/>
            <person name="Henrissat B."/>
            <person name="Kohler A."/>
            <person name="Grigoriev I.V."/>
            <person name="Martin F.M."/>
            <person name="Hacquard S."/>
        </authorList>
    </citation>
    <scope>NUCLEOTIDE SEQUENCE</scope>
    <source>
        <strain evidence="15">MPI-CAGE-CH-0235</strain>
    </source>
</reference>
<dbReference type="GO" id="GO:0016712">
    <property type="term" value="F:oxidoreductase activity, acting on paired donors, with incorporation or reduction of molecular oxygen, reduced flavin or flavoprotein as one donor, and incorporation of one atom of oxygen"/>
    <property type="evidence" value="ECO:0007669"/>
    <property type="project" value="InterPro"/>
</dbReference>
<evidence type="ECO:0000256" key="1">
    <source>
        <dbReference type="ARBA" id="ARBA00001971"/>
    </source>
</evidence>
<sequence length="511" mass="58452">MLLGYWPQSTSLRLLTASSLTLTAYLIVNSLLRHFSARRMSSLHGCQPIHAVYPSRWLGVSFIFDNARHFQERNYLQALTRQFQNVGWTHEVRMLGGASIWTIEPENLKVMLSIRFKDYSLGNRTEVMGPLLGRGVFVTDGEEWQHSRALLRPSFTRDQVANLGMIERHVQNLLLLIPPDGETVELQQLFYRFTMDSSTEFLFGESTDTLLEHGGGIEFAKAFKNSLQDVSAGMRLGPMHKFRRSDPEALRTHRICRDYVDKYVDQALVYRKKRSQEVDADESGRKTFLTELAMATDDREKMRDELMSLLLAGRDTTASLVGSVIFCLSRSPSRWQKVREEVGRVLDGRLPTYEELRSLQYVKNCVNEALRLYPPVPNNAKMAVTDTVLPRGGGANGSAPIFVPKGAMVIYTVFALHRRRDLWGEDAEEFVPERWENHNKFAWEYLPFNAGPRICLGQQYALTEAWYLLVRMAQEFENIESRDSEPWCESLELTVSSGNGVQVAVHRAKDK</sequence>
<comment type="caution">
    <text evidence="15">The sequence shown here is derived from an EMBL/GenBank/DDBJ whole genome shotgun (WGS) entry which is preliminary data.</text>
</comment>
<keyword evidence="9 14" id="KW-0560">Oxidoreductase</keyword>
<dbReference type="Proteomes" id="UP000813444">
    <property type="component" value="Unassembled WGS sequence"/>
</dbReference>
<feature type="binding site" description="axial binding residue" evidence="13">
    <location>
        <position position="455"/>
    </location>
    <ligand>
        <name>heme</name>
        <dbReference type="ChEBI" id="CHEBI:30413"/>
    </ligand>
    <ligandPart>
        <name>Fe</name>
        <dbReference type="ChEBI" id="CHEBI:18248"/>
    </ligandPart>
</feature>
<evidence type="ECO:0000256" key="11">
    <source>
        <dbReference type="ARBA" id="ARBA00023033"/>
    </source>
</evidence>
<dbReference type="InterPro" id="IPR001128">
    <property type="entry name" value="Cyt_P450"/>
</dbReference>